<accession>A0A2S6I218</accession>
<evidence type="ECO:0000313" key="2">
    <source>
        <dbReference type="Proteomes" id="UP000237662"/>
    </source>
</evidence>
<dbReference type="EMBL" id="PTJC01000006">
    <property type="protein sequence ID" value="PPK85222.1"/>
    <property type="molecule type" value="Genomic_DNA"/>
</dbReference>
<evidence type="ECO:0000313" key="1">
    <source>
        <dbReference type="EMBL" id="PPK85222.1"/>
    </source>
</evidence>
<dbReference type="RefSeq" id="WP_104419732.1">
    <property type="nucleotide sequence ID" value="NZ_PTJC01000006.1"/>
</dbReference>
<organism evidence="1 2">
    <name type="scientific">Neolewinella xylanilytica</name>
    <dbReference type="NCBI Taxonomy" id="1514080"/>
    <lineage>
        <taxon>Bacteria</taxon>
        <taxon>Pseudomonadati</taxon>
        <taxon>Bacteroidota</taxon>
        <taxon>Saprospiria</taxon>
        <taxon>Saprospirales</taxon>
        <taxon>Lewinellaceae</taxon>
        <taxon>Neolewinella</taxon>
    </lineage>
</organism>
<dbReference type="Proteomes" id="UP000237662">
    <property type="component" value="Unassembled WGS sequence"/>
</dbReference>
<sequence>MRIPKIFTRTSLVGLLSLTACEREEPQLAIADQPTDTSPLEAEFSIEDADQLELTPRPGFHR</sequence>
<dbReference type="AlphaFoldDB" id="A0A2S6I218"/>
<proteinExistence type="predicted"/>
<reference evidence="1 2" key="1">
    <citation type="submission" date="2018-02" db="EMBL/GenBank/DDBJ databases">
        <title>Genomic Encyclopedia of Archaeal and Bacterial Type Strains, Phase II (KMG-II): from individual species to whole genera.</title>
        <authorList>
            <person name="Goeker M."/>
        </authorList>
    </citation>
    <scope>NUCLEOTIDE SEQUENCE [LARGE SCALE GENOMIC DNA]</scope>
    <source>
        <strain evidence="1 2">DSM 29526</strain>
    </source>
</reference>
<comment type="caution">
    <text evidence="1">The sequence shown here is derived from an EMBL/GenBank/DDBJ whole genome shotgun (WGS) entry which is preliminary data.</text>
</comment>
<keyword evidence="2" id="KW-1185">Reference proteome</keyword>
<protein>
    <submittedName>
        <fullName evidence="1">Uncharacterized protein</fullName>
    </submittedName>
</protein>
<dbReference type="PROSITE" id="PS51257">
    <property type="entry name" value="PROKAR_LIPOPROTEIN"/>
    <property type="match status" value="1"/>
</dbReference>
<gene>
    <name evidence="1" type="ORF">CLV84_2114</name>
</gene>
<name>A0A2S6I218_9BACT</name>